<dbReference type="Proteomes" id="UP000008544">
    <property type="component" value="Chromosome"/>
</dbReference>
<evidence type="ECO:0008006" key="3">
    <source>
        <dbReference type="Google" id="ProtNLM"/>
    </source>
</evidence>
<dbReference type="KEGG" id="dau:Daud_1336"/>
<protein>
    <recommendedName>
        <fullName evidence="3">Thioredoxin-like fold domain-containing protein</fullName>
    </recommendedName>
</protein>
<dbReference type="AlphaFoldDB" id="B1I4J7"/>
<dbReference type="STRING" id="477974.Daud_1336"/>
<dbReference type="RefSeq" id="WP_012302430.1">
    <property type="nucleotide sequence ID" value="NC_010424.1"/>
</dbReference>
<reference evidence="2" key="1">
    <citation type="submission" date="2007-10" db="EMBL/GenBank/DDBJ databases">
        <title>Complete sequence of chromosome of Desulforudis audaxviator MP104C.</title>
        <authorList>
            <person name="Copeland A."/>
            <person name="Lucas S."/>
            <person name="Lapidus A."/>
            <person name="Barry K."/>
            <person name="Glavina del Rio T."/>
            <person name="Dalin E."/>
            <person name="Tice H."/>
            <person name="Bruce D."/>
            <person name="Pitluck S."/>
            <person name="Lowry S.R."/>
            <person name="Larimer F."/>
            <person name="Land M.L."/>
            <person name="Hauser L."/>
            <person name="Kyrpides N."/>
            <person name="Ivanova N.N."/>
            <person name="Richardson P."/>
        </authorList>
    </citation>
    <scope>NUCLEOTIDE SEQUENCE [LARGE SCALE GENOMIC DNA]</scope>
    <source>
        <strain evidence="2">MP104C</strain>
    </source>
</reference>
<accession>B1I4J7</accession>
<evidence type="ECO:0000313" key="1">
    <source>
        <dbReference type="EMBL" id="ACA59845.1"/>
    </source>
</evidence>
<sequence length="74" mass="8284">MDAQFKLLQKVLRLRYGDRVAVAYRQRETIADEGLRRDAYPLPALAVNGKVILQGRLDLQAIVAHLAELGIQAL</sequence>
<name>B1I4J7_DESAP</name>
<reference evidence="1 2" key="2">
    <citation type="journal article" date="2008" name="Science">
        <title>Environmental genomics reveals a single-species ecosystem deep within Earth.</title>
        <authorList>
            <person name="Chivian D."/>
            <person name="Brodie E.L."/>
            <person name="Alm E.J."/>
            <person name="Culley D.E."/>
            <person name="Dehal P.S."/>
            <person name="Desantis T.Z."/>
            <person name="Gihring T.M."/>
            <person name="Lapidus A."/>
            <person name="Lin L.H."/>
            <person name="Lowry S.R."/>
            <person name="Moser D.P."/>
            <person name="Richardson P.M."/>
            <person name="Southam G."/>
            <person name="Wanger G."/>
            <person name="Pratt L.M."/>
            <person name="Andersen G.L."/>
            <person name="Hazen T.C."/>
            <person name="Brockman F.J."/>
            <person name="Arkin A.P."/>
            <person name="Onstott T.C."/>
        </authorList>
    </citation>
    <scope>NUCLEOTIDE SEQUENCE [LARGE SCALE GENOMIC DNA]</scope>
    <source>
        <strain evidence="1 2">MP104C</strain>
    </source>
</reference>
<organism evidence="1 2">
    <name type="scientific">Desulforudis audaxviator (strain MP104C)</name>
    <dbReference type="NCBI Taxonomy" id="477974"/>
    <lineage>
        <taxon>Bacteria</taxon>
        <taxon>Bacillati</taxon>
        <taxon>Bacillota</taxon>
        <taxon>Clostridia</taxon>
        <taxon>Thermoanaerobacterales</taxon>
        <taxon>Candidatus Desulforudaceae</taxon>
        <taxon>Candidatus Desulforudis</taxon>
    </lineage>
</organism>
<proteinExistence type="predicted"/>
<keyword evidence="2" id="KW-1185">Reference proteome</keyword>
<gene>
    <name evidence="1" type="ordered locus">Daud_1336</name>
</gene>
<dbReference type="EMBL" id="CP000860">
    <property type="protein sequence ID" value="ACA59845.1"/>
    <property type="molecule type" value="Genomic_DNA"/>
</dbReference>
<evidence type="ECO:0000313" key="2">
    <source>
        <dbReference type="Proteomes" id="UP000008544"/>
    </source>
</evidence>
<dbReference type="HOGENOM" id="CLU_2681672_0_0_9"/>